<gene>
    <name evidence="1" type="ORF">BWR22_05945</name>
</gene>
<dbReference type="Proteomes" id="UP000187506">
    <property type="component" value="Chromosome"/>
</dbReference>
<reference evidence="1 2" key="1">
    <citation type="submission" date="2017-01" db="EMBL/GenBank/DDBJ databases">
        <title>Complete genome of Lacinutrix venerupis DOK2-8 isolated from seawater in Dokdo.</title>
        <authorList>
            <person name="Chi W.-J."/>
            <person name="Kim J.H."/>
        </authorList>
    </citation>
    <scope>NUCLEOTIDE SEQUENCE [LARGE SCALE GENOMIC DNA]</scope>
    <source>
        <strain evidence="1 2">DOK2-8</strain>
    </source>
</reference>
<dbReference type="KEGG" id="lvn:BWR22_05945"/>
<dbReference type="AlphaFoldDB" id="A0AAC9LK13"/>
<evidence type="ECO:0000313" key="1">
    <source>
        <dbReference type="EMBL" id="APX99868.1"/>
    </source>
</evidence>
<organism evidence="1 2">
    <name type="scientific">Lacinutrix venerupis</name>
    <dbReference type="NCBI Taxonomy" id="1486034"/>
    <lineage>
        <taxon>Bacteria</taxon>
        <taxon>Pseudomonadati</taxon>
        <taxon>Bacteroidota</taxon>
        <taxon>Flavobacteriia</taxon>
        <taxon>Flavobacteriales</taxon>
        <taxon>Flavobacteriaceae</taxon>
        <taxon>Lacinutrix</taxon>
    </lineage>
</organism>
<sequence length="135" mass="15922">MKHLLILSLFILNTTNQIPKNDKIYLAHGLEHGINHLYGVSEIIIKSDFTFSWKTYNTNKVNWKNYLNGKKIIHINGKVLKENDLYVLKEVGSNTKGQNEWIVNIKKEKIEFYIKENSKIIKTKTEYKRIKTIDK</sequence>
<evidence type="ECO:0000313" key="2">
    <source>
        <dbReference type="Proteomes" id="UP000187506"/>
    </source>
</evidence>
<keyword evidence="2" id="KW-1185">Reference proteome</keyword>
<protein>
    <submittedName>
        <fullName evidence="1">Uncharacterized protein</fullName>
    </submittedName>
</protein>
<dbReference type="RefSeq" id="WP_076732548.1">
    <property type="nucleotide sequence ID" value="NZ_CP019352.1"/>
</dbReference>
<name>A0AAC9LK13_9FLAO</name>
<accession>A0AAC9LK13</accession>
<proteinExistence type="predicted"/>
<dbReference type="EMBL" id="CP019352">
    <property type="protein sequence ID" value="APX99868.1"/>
    <property type="molecule type" value="Genomic_DNA"/>
</dbReference>